<evidence type="ECO:0000313" key="4">
    <source>
        <dbReference type="Proteomes" id="UP001162131"/>
    </source>
</evidence>
<organism evidence="3 4">
    <name type="scientific">Blepharisma stoltei</name>
    <dbReference type="NCBI Taxonomy" id="1481888"/>
    <lineage>
        <taxon>Eukaryota</taxon>
        <taxon>Sar</taxon>
        <taxon>Alveolata</taxon>
        <taxon>Ciliophora</taxon>
        <taxon>Postciliodesmatophora</taxon>
        <taxon>Heterotrichea</taxon>
        <taxon>Heterotrichida</taxon>
        <taxon>Blepharismidae</taxon>
        <taxon>Blepharisma</taxon>
    </lineage>
</organism>
<dbReference type="InterPro" id="IPR011990">
    <property type="entry name" value="TPR-like_helical_dom_sf"/>
</dbReference>
<keyword evidence="1" id="KW-0802">TPR repeat</keyword>
<evidence type="ECO:0008006" key="5">
    <source>
        <dbReference type="Google" id="ProtNLM"/>
    </source>
</evidence>
<name>A0AAU9JN93_9CILI</name>
<feature type="compositionally biased region" description="Basic and acidic residues" evidence="2">
    <location>
        <begin position="357"/>
        <end position="379"/>
    </location>
</feature>
<dbReference type="Gene3D" id="1.25.40.10">
    <property type="entry name" value="Tetratricopeptide repeat domain"/>
    <property type="match status" value="1"/>
</dbReference>
<dbReference type="SMART" id="SM00028">
    <property type="entry name" value="TPR"/>
    <property type="match status" value="3"/>
</dbReference>
<feature type="repeat" description="TPR" evidence="1">
    <location>
        <begin position="85"/>
        <end position="118"/>
    </location>
</feature>
<evidence type="ECO:0000256" key="1">
    <source>
        <dbReference type="PROSITE-ProRule" id="PRU00339"/>
    </source>
</evidence>
<dbReference type="InterPro" id="IPR019734">
    <property type="entry name" value="TPR_rpt"/>
</dbReference>
<feature type="region of interest" description="Disordered" evidence="2">
    <location>
        <begin position="328"/>
        <end position="347"/>
    </location>
</feature>
<feature type="compositionally biased region" description="Basic and acidic residues" evidence="2">
    <location>
        <begin position="446"/>
        <end position="455"/>
    </location>
</feature>
<accession>A0AAU9JN93</accession>
<sequence length="830" mass="95166">MISQESFANLKKEGKFLEAIEILELELAEQKPELWGYESNEISKTLCEFCNLYAMSLMQQNKFDSSLTYLRRAEFLSERLPVMKAVTYNNLACFYRKQGKHRISLKYLQRALLLEPSGDIHLNLCAVLSQIGKHEQALEQAMHAIIYLQDELFEAAYEKKQSVIDERAPILAVAYHNLAVELEFLRRITEAHSYYMKAVAFAKKHLPQETQLIENLENVLEKVLGKGKRIKVPALQLKKTNRLVLKNKSKSPFGDRKSVSPIMGTGRAQTQRMLQTSPSRLDEIRGLAKTAEQLKKYEDLPVKIKHPEQVKDAVSNFRQRKYRSSLGIKPNVEESSSNEAENEENYNIQENRYDLPEEKQSNHEDSLHKSHKDSANESEKEIEEPPQVIPDIMDNFIQEDLELEAKIEALKNKQKKEENFSDEDEAEIAMKIAEEEINKLNSLSFEKSRDKRDKETDEDEIMESPITELHEKHSVQEINEEIQVDMIEISTEKKEIAESKDEIQEKSQSRDIYSIDIYVPTIEESHKAEDKPKLIVQETSHFGEGSNKELAVKLEPENVSHEKVEEAIIVQNKINEEEKEIHDTEMDPQGESDVELMNPNDKEVTPIAHIITISEIEKKEKNENKEKENLAQDVIETEVVLSRKSSKAIETVIEEQSLSIQVIENVLADDNKEEIGEKMIEEPQITENLQSSFHENNPSDLTNKSFHEFILEKSIENVLQKDKEIDEGKPAFENSPENAIEVVDENKPELEIIKIPSDKDLKISLHDSNPDPPIPLQNPEIIPEAHESLSSNSPAPQDLSHRTLIQTPLFIESQEICTSIISSILDSLSA</sequence>
<proteinExistence type="predicted"/>
<dbReference type="Proteomes" id="UP001162131">
    <property type="component" value="Unassembled WGS sequence"/>
</dbReference>
<feature type="region of interest" description="Disordered" evidence="2">
    <location>
        <begin position="357"/>
        <end position="390"/>
    </location>
</feature>
<dbReference type="SUPFAM" id="SSF48452">
    <property type="entry name" value="TPR-like"/>
    <property type="match status" value="1"/>
</dbReference>
<feature type="region of interest" description="Disordered" evidence="2">
    <location>
        <begin position="441"/>
        <end position="477"/>
    </location>
</feature>
<dbReference type="EMBL" id="CAJZBQ010000042">
    <property type="protein sequence ID" value="CAG9327090.1"/>
    <property type="molecule type" value="Genomic_DNA"/>
</dbReference>
<dbReference type="AlphaFoldDB" id="A0AAU9JN93"/>
<evidence type="ECO:0000313" key="3">
    <source>
        <dbReference type="EMBL" id="CAG9327090.1"/>
    </source>
</evidence>
<dbReference type="PROSITE" id="PS50005">
    <property type="entry name" value="TPR"/>
    <property type="match status" value="1"/>
</dbReference>
<protein>
    <recommendedName>
        <fullName evidence="5">Tetratricopeptide repeat protein</fullName>
    </recommendedName>
</protein>
<feature type="compositionally biased region" description="Low complexity" evidence="2">
    <location>
        <begin position="333"/>
        <end position="347"/>
    </location>
</feature>
<gene>
    <name evidence="3" type="ORF">BSTOLATCC_MIC43087</name>
</gene>
<evidence type="ECO:0000256" key="2">
    <source>
        <dbReference type="SAM" id="MobiDB-lite"/>
    </source>
</evidence>
<reference evidence="3" key="1">
    <citation type="submission" date="2021-09" db="EMBL/GenBank/DDBJ databases">
        <authorList>
            <consortium name="AG Swart"/>
            <person name="Singh M."/>
            <person name="Singh A."/>
            <person name="Seah K."/>
            <person name="Emmerich C."/>
        </authorList>
    </citation>
    <scope>NUCLEOTIDE SEQUENCE</scope>
    <source>
        <strain evidence="3">ATCC30299</strain>
    </source>
</reference>
<keyword evidence="4" id="KW-1185">Reference proteome</keyword>
<comment type="caution">
    <text evidence="3">The sequence shown here is derived from an EMBL/GenBank/DDBJ whole genome shotgun (WGS) entry which is preliminary data.</text>
</comment>
<dbReference type="Pfam" id="PF13374">
    <property type="entry name" value="TPR_10"/>
    <property type="match status" value="2"/>
</dbReference>